<name>A0A3P7JG21_STRVU</name>
<evidence type="ECO:0000256" key="1">
    <source>
        <dbReference type="SAM" id="MobiDB-lite"/>
    </source>
</evidence>
<accession>A0A3P7JG21</accession>
<feature type="domain" description="DUF7774" evidence="2">
    <location>
        <begin position="309"/>
        <end position="374"/>
    </location>
</feature>
<feature type="region of interest" description="Disordered" evidence="1">
    <location>
        <begin position="104"/>
        <end position="187"/>
    </location>
</feature>
<gene>
    <name evidence="3" type="ORF">SVUK_LOCUS13897</name>
</gene>
<dbReference type="Proteomes" id="UP000270094">
    <property type="component" value="Unassembled WGS sequence"/>
</dbReference>
<dbReference type="AlphaFoldDB" id="A0A3P7JG21"/>
<organism evidence="3 4">
    <name type="scientific">Strongylus vulgaris</name>
    <name type="common">Blood worm</name>
    <dbReference type="NCBI Taxonomy" id="40348"/>
    <lineage>
        <taxon>Eukaryota</taxon>
        <taxon>Metazoa</taxon>
        <taxon>Ecdysozoa</taxon>
        <taxon>Nematoda</taxon>
        <taxon>Chromadorea</taxon>
        <taxon>Rhabditida</taxon>
        <taxon>Rhabditina</taxon>
        <taxon>Rhabditomorpha</taxon>
        <taxon>Strongyloidea</taxon>
        <taxon>Strongylidae</taxon>
        <taxon>Strongylus</taxon>
    </lineage>
</organism>
<sequence length="382" mass="41485">MMKLAVLVIDYPNRSSNHIAPKDAKSVLKEALFNVSMSTEKFPHEKMLSCYPEQSRNEASRRFNMPDSRKTFRSRLAPYSVQGGPYGSDLRLLQSRFVNLYRANEKDVSTPGPNDDDLLKSEEKKKGSQESAKEGAPGGEEKQQPPSIAPEPTQESTSLAIAPKGGEGGDSTRQPPSLIAAPTEDSTSIAIAPKQGEGSMMQPPSLVAAPTEDSTSLALAPQVACEGQTSARGETPSVVAAQTEEKAGAAVDMGKKTISTTSVTMGDDMRSKRDEIFSVLEEDIDLTKCLGDFDAESVEGVGASDRRTLDAAKKILKIAHKEKAIEKTLTKEENEIVSKFFSGKIPYDQNVLNVLDRVLDKTIDYLQTHGAHLDPETKRLID</sequence>
<protein>
    <recommendedName>
        <fullName evidence="2">DUF7774 domain-containing protein</fullName>
    </recommendedName>
</protein>
<reference evidence="3 4" key="1">
    <citation type="submission" date="2018-11" db="EMBL/GenBank/DDBJ databases">
        <authorList>
            <consortium name="Pathogen Informatics"/>
        </authorList>
    </citation>
    <scope>NUCLEOTIDE SEQUENCE [LARGE SCALE GENOMIC DNA]</scope>
</reference>
<feature type="compositionally biased region" description="Basic and acidic residues" evidence="1">
    <location>
        <begin position="117"/>
        <end position="143"/>
    </location>
</feature>
<dbReference type="EMBL" id="UYYB01103287">
    <property type="protein sequence ID" value="VDM78899.1"/>
    <property type="molecule type" value="Genomic_DNA"/>
</dbReference>
<keyword evidence="4" id="KW-1185">Reference proteome</keyword>
<evidence type="ECO:0000313" key="3">
    <source>
        <dbReference type="EMBL" id="VDM78899.1"/>
    </source>
</evidence>
<dbReference type="OrthoDB" id="5855418at2759"/>
<evidence type="ECO:0000259" key="2">
    <source>
        <dbReference type="Pfam" id="PF24983"/>
    </source>
</evidence>
<dbReference type="InterPro" id="IPR056676">
    <property type="entry name" value="DUF7774"/>
</dbReference>
<dbReference type="PANTHER" id="PTHR38630">
    <property type="entry name" value="PROTEIN CBG12780"/>
    <property type="match status" value="1"/>
</dbReference>
<feature type="non-terminal residue" evidence="3">
    <location>
        <position position="382"/>
    </location>
</feature>
<dbReference type="PANTHER" id="PTHR38630:SF1">
    <property type="entry name" value="DEK_C DOMAIN-CONTAINING PROTEIN-RELATED"/>
    <property type="match status" value="1"/>
</dbReference>
<dbReference type="Pfam" id="PF24983">
    <property type="entry name" value="DUF7774"/>
    <property type="match status" value="1"/>
</dbReference>
<proteinExistence type="predicted"/>
<evidence type="ECO:0000313" key="4">
    <source>
        <dbReference type="Proteomes" id="UP000270094"/>
    </source>
</evidence>